<organism evidence="1 2">
    <name type="scientific">Amycolatopsis halotolerans</name>
    <dbReference type="NCBI Taxonomy" id="330083"/>
    <lineage>
        <taxon>Bacteria</taxon>
        <taxon>Bacillati</taxon>
        <taxon>Actinomycetota</taxon>
        <taxon>Actinomycetes</taxon>
        <taxon>Pseudonocardiales</taxon>
        <taxon>Pseudonocardiaceae</taxon>
        <taxon>Amycolatopsis</taxon>
    </lineage>
</organism>
<dbReference type="RefSeq" id="WP_377872198.1">
    <property type="nucleotide sequence ID" value="NZ_JBHMAY010000037.1"/>
</dbReference>
<proteinExistence type="predicted"/>
<dbReference type="Gene3D" id="3.40.630.30">
    <property type="match status" value="1"/>
</dbReference>
<keyword evidence="1" id="KW-0012">Acyltransferase</keyword>
<sequence>MTARTPATGRGGAFATEERPLPAAPAEWDDLAAPTGIGFYSARTWNLAMLGQNGAEERVLVVRDADGTLRAIVPLFRYRDGPANAHLHPGTLFGGADRVTDEAARRWEPVTVVGNASGYGTAPVVNGGLEAWAAAAEREAAAGAGTAFAAHLTGPDMTRLRELLPGRPVLLTAMRISVPVHADSEQEYEAGLRKRDRDRVRWERRLLARGGRSVTVEDITDDNLREIGELQESTQRRHGSYGDADYFVGRYRQLKSVLGDALFAFVCRHEGRALGYFSCIRHGRTLVGRSAGLDYDRIGDHAEYFNLMIHEPVRYCVRNGLRELDLGVAGYRQKLLRGGEPVPVWSMLLRPPPGWSDEDTARHNRAKARELREELGPMCPAGLRDRLDRIADAGRAEL</sequence>
<protein>
    <submittedName>
        <fullName evidence="1">GNAT family N-acetyltransferase</fullName>
        <ecNumber evidence="1">2.3.1.-</ecNumber>
    </submittedName>
</protein>
<dbReference type="Proteomes" id="UP001595764">
    <property type="component" value="Unassembled WGS sequence"/>
</dbReference>
<dbReference type="SUPFAM" id="SSF55729">
    <property type="entry name" value="Acyl-CoA N-acyltransferases (Nat)"/>
    <property type="match status" value="1"/>
</dbReference>
<dbReference type="GO" id="GO:0016746">
    <property type="term" value="F:acyltransferase activity"/>
    <property type="evidence" value="ECO:0007669"/>
    <property type="project" value="UniProtKB-KW"/>
</dbReference>
<keyword evidence="2" id="KW-1185">Reference proteome</keyword>
<keyword evidence="1" id="KW-0808">Transferase</keyword>
<dbReference type="EC" id="2.3.1.-" evidence="1"/>
<gene>
    <name evidence="1" type="ORF">ACFORO_29190</name>
</gene>
<evidence type="ECO:0000313" key="1">
    <source>
        <dbReference type="EMBL" id="MFC3514275.1"/>
    </source>
</evidence>
<reference evidence="2" key="1">
    <citation type="journal article" date="2019" name="Int. J. Syst. Evol. Microbiol.">
        <title>The Global Catalogue of Microorganisms (GCM) 10K type strain sequencing project: providing services to taxonomists for standard genome sequencing and annotation.</title>
        <authorList>
            <consortium name="The Broad Institute Genomics Platform"/>
            <consortium name="The Broad Institute Genome Sequencing Center for Infectious Disease"/>
            <person name="Wu L."/>
            <person name="Ma J."/>
        </authorList>
    </citation>
    <scope>NUCLEOTIDE SEQUENCE [LARGE SCALE GENOMIC DNA]</scope>
    <source>
        <strain evidence="2">CGMCC 4.7682</strain>
    </source>
</reference>
<evidence type="ECO:0000313" key="2">
    <source>
        <dbReference type="Proteomes" id="UP001595764"/>
    </source>
</evidence>
<comment type="caution">
    <text evidence="1">The sequence shown here is derived from an EMBL/GenBank/DDBJ whole genome shotgun (WGS) entry which is preliminary data.</text>
</comment>
<dbReference type="Pfam" id="PF04339">
    <property type="entry name" value="FemAB_like"/>
    <property type="match status" value="1"/>
</dbReference>
<dbReference type="EMBL" id="JBHRWI010000039">
    <property type="protein sequence ID" value="MFC3514275.1"/>
    <property type="molecule type" value="Genomic_DNA"/>
</dbReference>
<accession>A0ABV7QLR8</accession>
<name>A0ABV7QLR8_9PSEU</name>
<dbReference type="InterPro" id="IPR016181">
    <property type="entry name" value="Acyl_CoA_acyltransferase"/>
</dbReference>
<dbReference type="InterPro" id="IPR007434">
    <property type="entry name" value="FemAB-like"/>
</dbReference>